<evidence type="ECO:0000256" key="4">
    <source>
        <dbReference type="ARBA" id="ARBA00022741"/>
    </source>
</evidence>
<dbReference type="GO" id="GO:0030145">
    <property type="term" value="F:manganese ion binding"/>
    <property type="evidence" value="ECO:0007669"/>
    <property type="project" value="TreeGrafter"/>
</dbReference>
<comment type="catalytic activity">
    <reaction evidence="8">
        <text>a 3'-end 3'-phospho-ribonucleotide-RNA + a 5'-end dephospho-ribonucleoside-RNA + GTP = a ribonucleotidyl-ribonucleotide-RNA + GMP + diphosphate</text>
        <dbReference type="Rhea" id="RHEA:68076"/>
        <dbReference type="Rhea" id="RHEA-COMP:10463"/>
        <dbReference type="Rhea" id="RHEA-COMP:13936"/>
        <dbReference type="Rhea" id="RHEA-COMP:17355"/>
        <dbReference type="ChEBI" id="CHEBI:33019"/>
        <dbReference type="ChEBI" id="CHEBI:37565"/>
        <dbReference type="ChEBI" id="CHEBI:58115"/>
        <dbReference type="ChEBI" id="CHEBI:83062"/>
        <dbReference type="ChEBI" id="CHEBI:138284"/>
        <dbReference type="ChEBI" id="CHEBI:173118"/>
        <dbReference type="EC" id="6.5.1.8"/>
    </reaction>
</comment>
<proteinExistence type="predicted"/>
<dbReference type="RefSeq" id="WP_197310644.1">
    <property type="nucleotide sequence ID" value="NZ_JADZLT010000048.1"/>
</dbReference>
<dbReference type="InterPro" id="IPR036025">
    <property type="entry name" value="RtcB-like_sf"/>
</dbReference>
<gene>
    <name evidence="12" type="ORF">I5731_06935</name>
</gene>
<accession>A0A931MWP7</accession>
<dbReference type="PANTHER" id="PTHR43749">
    <property type="entry name" value="RNA-SPLICING LIGASE RTCB"/>
    <property type="match status" value="1"/>
</dbReference>
<dbReference type="EC" id="6.5.1.8" evidence="1"/>
<dbReference type="SUPFAM" id="SSF103365">
    <property type="entry name" value="Hypothetical protein PH1602"/>
    <property type="match status" value="1"/>
</dbReference>
<keyword evidence="2" id="KW-0436">Ligase</keyword>
<organism evidence="12 13">
    <name type="scientific">Methylobrevis albus</name>
    <dbReference type="NCBI Taxonomy" id="2793297"/>
    <lineage>
        <taxon>Bacteria</taxon>
        <taxon>Pseudomonadati</taxon>
        <taxon>Pseudomonadota</taxon>
        <taxon>Alphaproteobacteria</taxon>
        <taxon>Hyphomicrobiales</taxon>
        <taxon>Pleomorphomonadaceae</taxon>
        <taxon>Methylobrevis</taxon>
    </lineage>
</organism>
<dbReference type="Proteomes" id="UP000631694">
    <property type="component" value="Unassembled WGS sequence"/>
</dbReference>
<dbReference type="GO" id="GO:0003909">
    <property type="term" value="F:DNA ligase activity"/>
    <property type="evidence" value="ECO:0007669"/>
    <property type="project" value="TreeGrafter"/>
</dbReference>
<dbReference type="GO" id="GO:0042245">
    <property type="term" value="P:RNA repair"/>
    <property type="evidence" value="ECO:0007669"/>
    <property type="project" value="UniProtKB-KW"/>
</dbReference>
<dbReference type="EMBL" id="JADZLT010000048">
    <property type="protein sequence ID" value="MBH0237548.1"/>
    <property type="molecule type" value="Genomic_DNA"/>
</dbReference>
<dbReference type="GO" id="GO:0005525">
    <property type="term" value="F:GTP binding"/>
    <property type="evidence" value="ECO:0007669"/>
    <property type="project" value="UniProtKB-KW"/>
</dbReference>
<feature type="active site" description="GMP-histidine intermediate" evidence="9">
    <location>
        <position position="375"/>
    </location>
</feature>
<dbReference type="GO" id="GO:0006281">
    <property type="term" value="P:DNA repair"/>
    <property type="evidence" value="ECO:0007669"/>
    <property type="project" value="TreeGrafter"/>
</dbReference>
<keyword evidence="5" id="KW-0692">RNA repair</keyword>
<evidence type="ECO:0000256" key="10">
    <source>
        <dbReference type="PIRSR" id="PIRSR601233-2"/>
    </source>
</evidence>
<comment type="cofactor">
    <cofactor evidence="11">
        <name>Mn(2+)</name>
        <dbReference type="ChEBI" id="CHEBI:29035"/>
    </cofactor>
    <text evidence="11">Binds 2 manganese ions per subunit.</text>
</comment>
<dbReference type="InterPro" id="IPR001233">
    <property type="entry name" value="RtcB"/>
</dbReference>
<dbReference type="Pfam" id="PF01139">
    <property type="entry name" value="RtcB"/>
    <property type="match status" value="1"/>
</dbReference>
<evidence type="ECO:0000256" key="5">
    <source>
        <dbReference type="ARBA" id="ARBA00022800"/>
    </source>
</evidence>
<feature type="binding site" evidence="11">
    <location>
        <position position="226"/>
    </location>
    <ligand>
        <name>Mn(2+)</name>
        <dbReference type="ChEBI" id="CHEBI:29035"/>
        <label>2</label>
    </ligand>
</feature>
<evidence type="ECO:0000256" key="8">
    <source>
        <dbReference type="ARBA" id="ARBA00047746"/>
    </source>
</evidence>
<reference evidence="12" key="1">
    <citation type="submission" date="2020-12" db="EMBL/GenBank/DDBJ databases">
        <title>Methylobrevis albus sp. nov., isolated from fresh water lack sediment.</title>
        <authorList>
            <person name="Zou Q."/>
        </authorList>
    </citation>
    <scope>NUCLEOTIDE SEQUENCE</scope>
    <source>
        <strain evidence="12">L22</strain>
    </source>
</reference>
<evidence type="ECO:0000313" key="13">
    <source>
        <dbReference type="Proteomes" id="UP000631694"/>
    </source>
</evidence>
<evidence type="ECO:0000256" key="3">
    <source>
        <dbReference type="ARBA" id="ARBA00022723"/>
    </source>
</evidence>
<evidence type="ECO:0000313" key="12">
    <source>
        <dbReference type="EMBL" id="MBH0237548.1"/>
    </source>
</evidence>
<protein>
    <recommendedName>
        <fullName evidence="1">3'-phosphate/5'-hydroxy nucleic acid ligase</fullName>
        <ecNumber evidence="1">6.5.1.8</ecNumber>
    </recommendedName>
</protein>
<keyword evidence="6 10" id="KW-0342">GTP-binding</keyword>
<name>A0A931MWP7_9HYPH</name>
<keyword evidence="4 10" id="KW-0547">Nucleotide-binding</keyword>
<evidence type="ECO:0000256" key="11">
    <source>
        <dbReference type="PIRSR" id="PIRSR601233-3"/>
    </source>
</evidence>
<feature type="binding site" evidence="10">
    <location>
        <begin position="351"/>
        <end position="354"/>
    </location>
    <ligand>
        <name>GMP</name>
        <dbReference type="ChEBI" id="CHEBI:58115"/>
    </ligand>
</feature>
<dbReference type="InterPro" id="IPR052915">
    <property type="entry name" value="RtcB-like"/>
</dbReference>
<dbReference type="GO" id="GO:0006396">
    <property type="term" value="P:RNA processing"/>
    <property type="evidence" value="ECO:0007669"/>
    <property type="project" value="InterPro"/>
</dbReference>
<keyword evidence="7 11" id="KW-0464">Manganese</keyword>
<dbReference type="PANTHER" id="PTHR43749:SF2">
    <property type="entry name" value="RNA-SPLICING LIGASE RTCB"/>
    <property type="match status" value="1"/>
</dbReference>
<comment type="caution">
    <text evidence="12">The sequence shown here is derived from an EMBL/GenBank/DDBJ whole genome shotgun (WGS) entry which is preliminary data.</text>
</comment>
<evidence type="ECO:0000256" key="6">
    <source>
        <dbReference type="ARBA" id="ARBA00023134"/>
    </source>
</evidence>
<keyword evidence="3 11" id="KW-0479">Metal-binding</keyword>
<sequence length="463" mass="50127">MTTEHGAITGADLIAWGFKPSRRFGDLIAAANAMRNAGDDDGAIQAHLASLETAAAPIPIRTNAIPFGVFLDADDEAEQANRAAVIAHMDALMRVPTIKAGAVMPDACPSGVSPGTIPVGGVVACEDAIHPGFHSSDICCSVAITTLKRHDDPKRVLDVAQQLTHFGPGRRKDIVPAPRDIAAAFAANPFLRDIDPDAQFATQGDGNHFLFVGTLGKTSERAIVTHHGSRGPGAMLYKRGMAAAKRHTGIVAHRVPEHQSWLKADSDAGRSYWEALQIVRRWTKASHFAIHEMIARALGNRIEDQFWNEHNFVFQRADGLYYHAKGATPSFRGWWGDGASDQRDTELTLIPMNMAAPILICAPGDNAEALDFAPHGAGRNIGRKAFMRGNPDALAPPPGIDLRSYCGRLDPSELPAAYKDHRAVIRQIEAFKLARVVDRIEPHGCIMAGDWEADAPWRTGKPR</sequence>
<dbReference type="GO" id="GO:0170057">
    <property type="term" value="F:RNA ligase (GTP) activity"/>
    <property type="evidence" value="ECO:0007669"/>
    <property type="project" value="UniProtKB-EC"/>
</dbReference>
<evidence type="ECO:0000256" key="1">
    <source>
        <dbReference type="ARBA" id="ARBA00012726"/>
    </source>
</evidence>
<evidence type="ECO:0000256" key="9">
    <source>
        <dbReference type="PIRSR" id="PIRSR601233-1"/>
    </source>
</evidence>
<keyword evidence="13" id="KW-1185">Reference proteome</keyword>
<evidence type="ECO:0000256" key="7">
    <source>
        <dbReference type="ARBA" id="ARBA00023211"/>
    </source>
</evidence>
<dbReference type="Gene3D" id="3.90.1860.10">
    <property type="entry name" value="tRNA-splicing ligase RtcB"/>
    <property type="match status" value="1"/>
</dbReference>
<feature type="binding site" evidence="10">
    <location>
        <begin position="375"/>
        <end position="378"/>
    </location>
    <ligand>
        <name>GMP</name>
        <dbReference type="ChEBI" id="CHEBI:58115"/>
    </ligand>
</feature>
<dbReference type="AlphaFoldDB" id="A0A931MWP7"/>
<evidence type="ECO:0000256" key="2">
    <source>
        <dbReference type="ARBA" id="ARBA00022598"/>
    </source>
</evidence>